<proteinExistence type="predicted"/>
<dbReference type="Proteomes" id="UP000240506">
    <property type="component" value="Unassembled WGS sequence"/>
</dbReference>
<dbReference type="NCBIfam" id="TIGR03032">
    <property type="entry name" value="TIGR03032 family protein"/>
    <property type="match status" value="1"/>
</dbReference>
<comment type="caution">
    <text evidence="2">The sequence shown here is derived from an EMBL/GenBank/DDBJ whole genome shotgun (WGS) entry which is preliminary data.</text>
</comment>
<protein>
    <submittedName>
        <fullName evidence="2">TIGR03032 family protein</fullName>
    </submittedName>
</protein>
<reference evidence="2 3" key="2">
    <citation type="submission" date="2018-04" db="EMBL/GenBank/DDBJ databases">
        <title>Genomic sequence of a freshwater isolate of Shewanella morhuae.</title>
        <authorList>
            <person name="Castillo D.E."/>
            <person name="Gram L."/>
        </authorList>
    </citation>
    <scope>NUCLEOTIDE SEQUENCE [LARGE SCALE GENOMIC DNA]</scope>
    <source>
        <strain evidence="2 3">CW7</strain>
    </source>
</reference>
<organism evidence="2 3">
    <name type="scientific">Shewanella morhuae</name>
    <dbReference type="NCBI Taxonomy" id="365591"/>
    <lineage>
        <taxon>Bacteria</taxon>
        <taxon>Pseudomonadati</taxon>
        <taxon>Pseudomonadota</taxon>
        <taxon>Gammaproteobacteria</taxon>
        <taxon>Alteromonadales</taxon>
        <taxon>Shewanellaceae</taxon>
        <taxon>Shewanella</taxon>
    </lineage>
</organism>
<dbReference type="InterPro" id="IPR011047">
    <property type="entry name" value="Quinoprotein_ADH-like_sf"/>
</dbReference>
<sequence>MEAIVSTDDAMDGELDFTSHTSSNFPAVLAGLKLSLAVTSYQAHKLFFVRSDGKKIDINFKDFPRPMGLAVTPQQITLGTLHQVWRFRRSDAALDLVSETLAEKTAADACYVASACHTTGLVNIHDIAYGNKGLWIVNSNFSCLATLEPDYSFVPRWKPSFISDLLPEDRCHLNGMAMLDGEPAYVTTFNQSDVAKSWRDGVKDLGTLIDVKTGELKLSNLVMPHSPRCYNGYVYFCESGHGLVRRYDPRTGDVVDVIKLQGFTRGMDFFGPLMFVGLSKTRNSSVAEPAPIAQESAESESGIWCVNLTDHTVVGFVRFEGNIDQIYDVAVLPGVMYPELFLPDDEQSMTVFNFPPLTDSALAKAGVTK</sequence>
<feature type="domain" description="Conserved hypothetical protein CHP03032" evidence="1">
    <location>
        <begin position="24"/>
        <end position="339"/>
    </location>
</feature>
<name>A0ABX5HPU8_9GAMM</name>
<keyword evidence="3" id="KW-1185">Reference proteome</keyword>
<dbReference type="Pfam" id="PF16261">
    <property type="entry name" value="DUF4915"/>
    <property type="match status" value="1"/>
</dbReference>
<dbReference type="EMBL" id="PYSG01000003">
    <property type="protein sequence ID" value="PTA48515.1"/>
    <property type="molecule type" value="Genomic_DNA"/>
</dbReference>
<dbReference type="SUPFAM" id="SSF50998">
    <property type="entry name" value="Quinoprotein alcohol dehydrogenase-like"/>
    <property type="match status" value="1"/>
</dbReference>
<evidence type="ECO:0000259" key="1">
    <source>
        <dbReference type="Pfam" id="PF16261"/>
    </source>
</evidence>
<gene>
    <name evidence="2" type="ORF">C9I43_15615</name>
</gene>
<dbReference type="InterPro" id="IPR017481">
    <property type="entry name" value="CHP03032"/>
</dbReference>
<reference evidence="2 3" key="1">
    <citation type="submission" date="2018-03" db="EMBL/GenBank/DDBJ databases">
        <authorList>
            <person name="Dailey F.E."/>
        </authorList>
    </citation>
    <scope>NUCLEOTIDE SEQUENCE [LARGE SCALE GENOMIC DNA]</scope>
    <source>
        <strain evidence="2 3">CW7</strain>
    </source>
</reference>
<accession>A0ABX5HPU8</accession>
<dbReference type="RefSeq" id="WP_107884363.1">
    <property type="nucleotide sequence ID" value="NZ_PYSG01000003.1"/>
</dbReference>
<evidence type="ECO:0000313" key="3">
    <source>
        <dbReference type="Proteomes" id="UP000240506"/>
    </source>
</evidence>
<evidence type="ECO:0000313" key="2">
    <source>
        <dbReference type="EMBL" id="PTA48515.1"/>
    </source>
</evidence>
<dbReference type="SUPFAM" id="SSF63825">
    <property type="entry name" value="YWTD domain"/>
    <property type="match status" value="1"/>
</dbReference>